<dbReference type="PANTHER" id="PTHR24100">
    <property type="entry name" value="BUTYROPHILIN"/>
    <property type="match status" value="1"/>
</dbReference>
<keyword evidence="11" id="KW-1185">Reference proteome</keyword>
<dbReference type="SUPFAM" id="SSF48726">
    <property type="entry name" value="Immunoglobulin"/>
    <property type="match status" value="2"/>
</dbReference>
<evidence type="ECO:0000256" key="2">
    <source>
        <dbReference type="ARBA" id="ARBA00022692"/>
    </source>
</evidence>
<dbReference type="InterPro" id="IPR053896">
    <property type="entry name" value="BTN3A2-like_Ig-C"/>
</dbReference>
<dbReference type="GeneTree" id="ENSGT00940000162079"/>
<dbReference type="PROSITE" id="PS50835">
    <property type="entry name" value="IG_LIKE"/>
    <property type="match status" value="1"/>
</dbReference>
<dbReference type="Pfam" id="PF07686">
    <property type="entry name" value="V-set"/>
    <property type="match status" value="1"/>
</dbReference>
<evidence type="ECO:0000313" key="11">
    <source>
        <dbReference type="Proteomes" id="UP000694404"/>
    </source>
</evidence>
<proteinExistence type="predicted"/>
<evidence type="ECO:0000256" key="3">
    <source>
        <dbReference type="ARBA" id="ARBA00022989"/>
    </source>
</evidence>
<dbReference type="Pfam" id="PF22705">
    <property type="entry name" value="C2-set_3"/>
    <property type="match status" value="1"/>
</dbReference>
<dbReference type="FunFam" id="2.60.40.10:FF:000183">
    <property type="entry name" value="Myelin-oligodendrocyte glycoprotein"/>
    <property type="match status" value="1"/>
</dbReference>
<keyword evidence="5" id="KW-1015">Disulfide bond</keyword>
<keyword evidence="6" id="KW-0393">Immunoglobulin domain</keyword>
<dbReference type="FunFam" id="2.60.40.10:FF:000088">
    <property type="entry name" value="Butyrophilin subfamily 1 member A1"/>
    <property type="match status" value="1"/>
</dbReference>
<protein>
    <recommendedName>
        <fullName evidence="9">Ig-like domain-containing protein</fullName>
    </recommendedName>
</protein>
<feature type="domain" description="Ig-like" evidence="9">
    <location>
        <begin position="13"/>
        <end position="109"/>
    </location>
</feature>
<feature type="chain" id="PRO_5034663667" description="Ig-like domain-containing protein" evidence="8">
    <location>
        <begin position="20"/>
        <end position="260"/>
    </location>
</feature>
<feature type="signal peptide" evidence="8">
    <location>
        <begin position="1"/>
        <end position="19"/>
    </location>
</feature>
<feature type="transmembrane region" description="Helical" evidence="7">
    <location>
        <begin position="216"/>
        <end position="238"/>
    </location>
</feature>
<evidence type="ECO:0000256" key="7">
    <source>
        <dbReference type="SAM" id="Phobius"/>
    </source>
</evidence>
<evidence type="ECO:0000256" key="5">
    <source>
        <dbReference type="ARBA" id="ARBA00023157"/>
    </source>
</evidence>
<dbReference type="GO" id="GO:0050852">
    <property type="term" value="P:T cell receptor signaling pathway"/>
    <property type="evidence" value="ECO:0007669"/>
    <property type="project" value="TreeGrafter"/>
</dbReference>
<accession>A0A8C0GD00</accession>
<dbReference type="OMA" id="LWEEHAT"/>
<evidence type="ECO:0000256" key="4">
    <source>
        <dbReference type="ARBA" id="ARBA00023136"/>
    </source>
</evidence>
<dbReference type="InterPro" id="IPR013783">
    <property type="entry name" value="Ig-like_fold"/>
</dbReference>
<dbReference type="GO" id="GO:0001817">
    <property type="term" value="P:regulation of cytokine production"/>
    <property type="evidence" value="ECO:0007669"/>
    <property type="project" value="TreeGrafter"/>
</dbReference>
<dbReference type="InterPro" id="IPR013106">
    <property type="entry name" value="Ig_V-set"/>
</dbReference>
<dbReference type="PANTHER" id="PTHR24100:SF149">
    <property type="entry name" value="BG-LIKE ANTIGEN 1-RELATED"/>
    <property type="match status" value="1"/>
</dbReference>
<keyword evidence="8" id="KW-0732">Signal</keyword>
<reference evidence="10" key="1">
    <citation type="submission" date="2025-08" db="UniProtKB">
        <authorList>
            <consortium name="Ensembl"/>
        </authorList>
    </citation>
    <scope>IDENTIFICATION</scope>
</reference>
<dbReference type="GO" id="GO:0005102">
    <property type="term" value="F:signaling receptor binding"/>
    <property type="evidence" value="ECO:0007669"/>
    <property type="project" value="TreeGrafter"/>
</dbReference>
<evidence type="ECO:0000256" key="8">
    <source>
        <dbReference type="SAM" id="SignalP"/>
    </source>
</evidence>
<dbReference type="Ensembl" id="ENSCABT00000007754.1">
    <property type="protein sequence ID" value="ENSCABP00000007099.1"/>
    <property type="gene ID" value="ENSCABG00000005386.1"/>
</dbReference>
<dbReference type="InterPro" id="IPR036179">
    <property type="entry name" value="Ig-like_dom_sf"/>
</dbReference>
<keyword evidence="3 7" id="KW-1133">Transmembrane helix</keyword>
<evidence type="ECO:0000256" key="1">
    <source>
        <dbReference type="ARBA" id="ARBA00004370"/>
    </source>
</evidence>
<comment type="subcellular location">
    <subcellularLocation>
        <location evidence="1">Membrane</location>
    </subcellularLocation>
</comment>
<dbReference type="AlphaFoldDB" id="A0A8C0GD00"/>
<evidence type="ECO:0000313" key="10">
    <source>
        <dbReference type="Ensembl" id="ENSCABP00000007099.1"/>
    </source>
</evidence>
<keyword evidence="4 7" id="KW-0472">Membrane</keyword>
<name>A0A8C0GD00_CHEAB</name>
<evidence type="ECO:0000256" key="6">
    <source>
        <dbReference type="ARBA" id="ARBA00023319"/>
    </source>
</evidence>
<evidence type="ECO:0000259" key="9">
    <source>
        <dbReference type="PROSITE" id="PS50835"/>
    </source>
</evidence>
<dbReference type="Proteomes" id="UP000694404">
    <property type="component" value="Unplaced"/>
</dbReference>
<dbReference type="InterPro" id="IPR050504">
    <property type="entry name" value="IgSF_BTN/MOG"/>
</dbReference>
<dbReference type="GO" id="GO:0009897">
    <property type="term" value="C:external side of plasma membrane"/>
    <property type="evidence" value="ECO:0007669"/>
    <property type="project" value="TreeGrafter"/>
</dbReference>
<dbReference type="InterPro" id="IPR007110">
    <property type="entry name" value="Ig-like_dom"/>
</dbReference>
<organism evidence="10 11">
    <name type="scientific">Chelonoidis abingdonii</name>
    <name type="common">Abingdon island giant tortoise</name>
    <name type="synonym">Testudo abingdonii</name>
    <dbReference type="NCBI Taxonomy" id="106734"/>
    <lineage>
        <taxon>Eukaryota</taxon>
        <taxon>Metazoa</taxon>
        <taxon>Chordata</taxon>
        <taxon>Craniata</taxon>
        <taxon>Vertebrata</taxon>
        <taxon>Euteleostomi</taxon>
        <taxon>Archelosauria</taxon>
        <taxon>Testudinata</taxon>
        <taxon>Testudines</taxon>
        <taxon>Cryptodira</taxon>
        <taxon>Durocryptodira</taxon>
        <taxon>Testudinoidea</taxon>
        <taxon>Testudinidae</taxon>
        <taxon>Chelonoidis</taxon>
    </lineage>
</organism>
<sequence>MSAFLVVVLVHFPAKFTVIRPHDPTTAILGQETVLSCHLSPPMSAANMVVRWFRSQLVSFVHLYHDGKDQYEGQMPEYQGRTELLKVALTDGNVPLRILNIRCSDEGKYPLCIFPLGLGSAPLISVEGHQDGGIRVVCRSAGWYPEPEVLWKDFNGRRLPSLSETTSRGDDNLFEIETAIVVKKHSNQNLSCCIRNTVLNQEKESAVYIAGQVNPWMVALSVILVVLIGFIGLAVNLFKMKGKYQKEKYIVHKGFILINK</sequence>
<reference evidence="10" key="2">
    <citation type="submission" date="2025-09" db="UniProtKB">
        <authorList>
            <consortium name="Ensembl"/>
        </authorList>
    </citation>
    <scope>IDENTIFICATION</scope>
</reference>
<dbReference type="Gene3D" id="2.60.40.10">
    <property type="entry name" value="Immunoglobulins"/>
    <property type="match status" value="2"/>
</dbReference>
<keyword evidence="2 7" id="KW-0812">Transmembrane</keyword>